<accession>A0A166M5W1</accession>
<dbReference type="SUPFAM" id="SSF48452">
    <property type="entry name" value="TPR-like"/>
    <property type="match status" value="1"/>
</dbReference>
<reference evidence="2 3" key="1">
    <citation type="journal article" date="2016" name="Mol. Biol. Evol.">
        <title>Comparative Genomics of Early-Diverging Mushroom-Forming Fungi Provides Insights into the Origins of Lignocellulose Decay Capabilities.</title>
        <authorList>
            <person name="Nagy L.G."/>
            <person name="Riley R."/>
            <person name="Tritt A."/>
            <person name="Adam C."/>
            <person name="Daum C."/>
            <person name="Floudas D."/>
            <person name="Sun H."/>
            <person name="Yadav J.S."/>
            <person name="Pangilinan J."/>
            <person name="Larsson K.H."/>
            <person name="Matsuura K."/>
            <person name="Barry K."/>
            <person name="Labutti K."/>
            <person name="Kuo R."/>
            <person name="Ohm R.A."/>
            <person name="Bhattacharya S.S."/>
            <person name="Shirouzu T."/>
            <person name="Yoshinaga Y."/>
            <person name="Martin F.M."/>
            <person name="Grigoriev I.V."/>
            <person name="Hibbett D.S."/>
        </authorList>
    </citation>
    <scope>NUCLEOTIDE SEQUENCE [LARGE SCALE GENOMIC DNA]</scope>
    <source>
        <strain evidence="2 3">CBS 109695</strain>
    </source>
</reference>
<gene>
    <name evidence="2" type="ORF">FIBSPDRAFT_910200</name>
</gene>
<dbReference type="OrthoDB" id="265717at2759"/>
<evidence type="ECO:0000313" key="2">
    <source>
        <dbReference type="EMBL" id="KZP23668.1"/>
    </source>
</evidence>
<dbReference type="Gene3D" id="2.170.270.10">
    <property type="entry name" value="SET domain"/>
    <property type="match status" value="1"/>
</dbReference>
<feature type="domain" description="SET" evidence="1">
    <location>
        <begin position="119"/>
        <end position="249"/>
    </location>
</feature>
<dbReference type="InterPro" id="IPR011990">
    <property type="entry name" value="TPR-like_helical_dom_sf"/>
</dbReference>
<dbReference type="PROSITE" id="PS50280">
    <property type="entry name" value="SET"/>
    <property type="match status" value="1"/>
</dbReference>
<dbReference type="PANTHER" id="PTHR47332">
    <property type="entry name" value="SET DOMAIN-CONTAINING PROTEIN 5"/>
    <property type="match status" value="1"/>
</dbReference>
<dbReference type="InterPro" id="IPR046341">
    <property type="entry name" value="SET_dom_sf"/>
</dbReference>
<sequence length="404" mass="44843">MSSAAEIEKEKGNDAFKTADFEAAHSHYTQAMLMDPLDYRFPLNRSIANLKLKRWKEAEEDATLALTLAPGEVKAYFRRSTARKELDDFAGARAGDRIETKKMAAMIDAAEAANSTSSNGFAVEDATSKGLGAFATRPFHRGDLILAERPLYILRLNILAAVENLSEDDRGQFHSLKNGQRCGSAIISIHETNAFAAGDGEIILCPIASRFNHSCSPNARYSWHAPSGHLRIFCLRDIAVGEEICVCYIAARRVYGSPRSDRQKRLETSHGFVCACTACTLPGSLQNISDTRRSLVNKIWESIPYFPPNQTTNRLREIVRGIHLLEEDGYAADADDFTNDAAAICAGHSDWESVKYWATKTYQTRVAEFGKDSPRAAEVLPILTNPRKTEYAGVLRKQIFSIRL</sequence>
<proteinExistence type="predicted"/>
<organism evidence="2 3">
    <name type="scientific">Athelia psychrophila</name>
    <dbReference type="NCBI Taxonomy" id="1759441"/>
    <lineage>
        <taxon>Eukaryota</taxon>
        <taxon>Fungi</taxon>
        <taxon>Dikarya</taxon>
        <taxon>Basidiomycota</taxon>
        <taxon>Agaricomycotina</taxon>
        <taxon>Agaricomycetes</taxon>
        <taxon>Agaricomycetidae</taxon>
        <taxon>Atheliales</taxon>
        <taxon>Atheliaceae</taxon>
        <taxon>Athelia</taxon>
    </lineage>
</organism>
<dbReference type="Gene3D" id="1.25.40.10">
    <property type="entry name" value="Tetratricopeptide repeat domain"/>
    <property type="match status" value="1"/>
</dbReference>
<dbReference type="STRING" id="436010.A0A166M5W1"/>
<dbReference type="InterPro" id="IPR053185">
    <property type="entry name" value="SET_domain_protein"/>
</dbReference>
<dbReference type="EMBL" id="KV417531">
    <property type="protein sequence ID" value="KZP23668.1"/>
    <property type="molecule type" value="Genomic_DNA"/>
</dbReference>
<dbReference type="SMART" id="SM00317">
    <property type="entry name" value="SET"/>
    <property type="match status" value="1"/>
</dbReference>
<dbReference type="InterPro" id="IPR001214">
    <property type="entry name" value="SET_dom"/>
</dbReference>
<name>A0A166M5W1_9AGAM</name>
<keyword evidence="3" id="KW-1185">Reference proteome</keyword>
<dbReference type="Pfam" id="PF00856">
    <property type="entry name" value="SET"/>
    <property type="match status" value="1"/>
</dbReference>
<dbReference type="Proteomes" id="UP000076532">
    <property type="component" value="Unassembled WGS sequence"/>
</dbReference>
<protein>
    <submittedName>
        <fullName evidence="2">SET domain-containing protein</fullName>
    </submittedName>
</protein>
<dbReference type="CDD" id="cd20071">
    <property type="entry name" value="SET_SMYD"/>
    <property type="match status" value="1"/>
</dbReference>
<dbReference type="PANTHER" id="PTHR47332:SF2">
    <property type="entry name" value="SET-6"/>
    <property type="match status" value="1"/>
</dbReference>
<dbReference type="SUPFAM" id="SSF82199">
    <property type="entry name" value="SET domain"/>
    <property type="match status" value="1"/>
</dbReference>
<evidence type="ECO:0000313" key="3">
    <source>
        <dbReference type="Proteomes" id="UP000076532"/>
    </source>
</evidence>
<evidence type="ECO:0000259" key="1">
    <source>
        <dbReference type="PROSITE" id="PS50280"/>
    </source>
</evidence>
<dbReference type="AlphaFoldDB" id="A0A166M5W1"/>